<feature type="transmembrane region" description="Helical" evidence="2">
    <location>
        <begin position="50"/>
        <end position="72"/>
    </location>
</feature>
<name>W3X2P7_PESFW</name>
<dbReference type="GO" id="GO:0005543">
    <property type="term" value="F:phospholipid binding"/>
    <property type="evidence" value="ECO:0007669"/>
    <property type="project" value="TreeGrafter"/>
</dbReference>
<protein>
    <recommendedName>
        <fullName evidence="5">PEBP-like protein</fullName>
    </recommendedName>
</protein>
<dbReference type="GeneID" id="19274533"/>
<keyword evidence="4" id="KW-1185">Reference proteome</keyword>
<organism evidence="3 4">
    <name type="scientific">Pestalotiopsis fici (strain W106-1 / CGMCC3.15140)</name>
    <dbReference type="NCBI Taxonomy" id="1229662"/>
    <lineage>
        <taxon>Eukaryota</taxon>
        <taxon>Fungi</taxon>
        <taxon>Dikarya</taxon>
        <taxon>Ascomycota</taxon>
        <taxon>Pezizomycotina</taxon>
        <taxon>Sordariomycetes</taxon>
        <taxon>Xylariomycetidae</taxon>
        <taxon>Amphisphaeriales</taxon>
        <taxon>Sporocadaceae</taxon>
        <taxon>Pestalotiopsis</taxon>
    </lineage>
</organism>
<feature type="region of interest" description="Disordered" evidence="1">
    <location>
        <begin position="257"/>
        <end position="292"/>
    </location>
</feature>
<dbReference type="CDD" id="cd00866">
    <property type="entry name" value="PEBP_euk"/>
    <property type="match status" value="1"/>
</dbReference>
<dbReference type="InterPro" id="IPR008914">
    <property type="entry name" value="PEBP"/>
</dbReference>
<evidence type="ECO:0000256" key="2">
    <source>
        <dbReference type="SAM" id="Phobius"/>
    </source>
</evidence>
<dbReference type="STRING" id="1229662.W3X2P7"/>
<dbReference type="GO" id="GO:0046578">
    <property type="term" value="P:regulation of Ras protein signal transduction"/>
    <property type="evidence" value="ECO:0007669"/>
    <property type="project" value="TreeGrafter"/>
</dbReference>
<dbReference type="GO" id="GO:0030162">
    <property type="term" value="P:regulation of proteolysis"/>
    <property type="evidence" value="ECO:0007669"/>
    <property type="project" value="TreeGrafter"/>
</dbReference>
<dbReference type="Pfam" id="PF01161">
    <property type="entry name" value="PBP"/>
    <property type="match status" value="1"/>
</dbReference>
<sequence>MGVDPGTNSKKIEREDLWSFGEFWRYAGSRPIEISPVALLVFALRAPSSVTIAIMLFQSVIVLAAASLSLAATPQGFTPATETPLIVSFSGIDASGGKQIAKEVSQKQPQIATNAKLTGTTYAVMMIDLDIPTDSPPQTSTLLHWMQTDLMQASTPTALNTTAGTSQVFTLQMPGAVAAAASYFGPAPPARTPLSHRYTQLLIDTSSASTESMSVLTQAAQSRQGFNAETVLTQAGLLDKVVAGNFFVVTNPGPAADSTAGAGTGTTTGNSTTGSGRGTGTENKSNSTTTSTATPFKSAAAAWYDVNVLLLGVALVAGTFFSL</sequence>
<evidence type="ECO:0000313" key="4">
    <source>
        <dbReference type="Proteomes" id="UP000030651"/>
    </source>
</evidence>
<dbReference type="SUPFAM" id="SSF49777">
    <property type="entry name" value="PEBP-like"/>
    <property type="match status" value="1"/>
</dbReference>
<dbReference type="HOGENOM" id="CLU_043994_4_3_1"/>
<keyword evidence="2" id="KW-0812">Transmembrane</keyword>
<reference evidence="4" key="1">
    <citation type="journal article" date="2015" name="BMC Genomics">
        <title>Genomic and transcriptomic analysis of the endophytic fungus Pestalotiopsis fici reveals its lifestyle and high potential for synthesis of natural products.</title>
        <authorList>
            <person name="Wang X."/>
            <person name="Zhang X."/>
            <person name="Liu L."/>
            <person name="Xiang M."/>
            <person name="Wang W."/>
            <person name="Sun X."/>
            <person name="Che Y."/>
            <person name="Guo L."/>
            <person name="Liu G."/>
            <person name="Guo L."/>
            <person name="Wang C."/>
            <person name="Yin W.B."/>
            <person name="Stadler M."/>
            <person name="Zhang X."/>
            <person name="Liu X."/>
        </authorList>
    </citation>
    <scope>NUCLEOTIDE SEQUENCE [LARGE SCALE GENOMIC DNA]</scope>
    <source>
        <strain evidence="4">W106-1 / CGMCC3.15140</strain>
    </source>
</reference>
<dbReference type="eggNOG" id="ENOG502QPQC">
    <property type="taxonomic scope" value="Eukaryota"/>
</dbReference>
<evidence type="ECO:0000313" key="3">
    <source>
        <dbReference type="EMBL" id="ETS79667.1"/>
    </source>
</evidence>
<keyword evidence="2" id="KW-1133">Transmembrane helix</keyword>
<feature type="transmembrane region" description="Helical" evidence="2">
    <location>
        <begin position="301"/>
        <end position="321"/>
    </location>
</feature>
<proteinExistence type="predicted"/>
<dbReference type="EMBL" id="KI912114">
    <property type="protein sequence ID" value="ETS79667.1"/>
    <property type="molecule type" value="Genomic_DNA"/>
</dbReference>
<dbReference type="InterPro" id="IPR035810">
    <property type="entry name" value="PEBP_euk"/>
</dbReference>
<dbReference type="PANTHER" id="PTHR11362">
    <property type="entry name" value="PHOSPHATIDYLETHANOLAMINE-BINDING PROTEIN"/>
    <property type="match status" value="1"/>
</dbReference>
<evidence type="ECO:0008006" key="5">
    <source>
        <dbReference type="Google" id="ProtNLM"/>
    </source>
</evidence>
<dbReference type="Proteomes" id="UP000030651">
    <property type="component" value="Unassembled WGS sequence"/>
</dbReference>
<keyword evidence="2" id="KW-0472">Membrane</keyword>
<dbReference type="AlphaFoldDB" id="W3X2P7"/>
<dbReference type="KEGG" id="pfy:PFICI_09520"/>
<feature type="compositionally biased region" description="Low complexity" evidence="1">
    <location>
        <begin position="257"/>
        <end position="274"/>
    </location>
</feature>
<dbReference type="OrthoDB" id="2506647at2759"/>
<dbReference type="OMA" id="GTLLHWM"/>
<dbReference type="InterPro" id="IPR036610">
    <property type="entry name" value="PEBP-like_sf"/>
</dbReference>
<dbReference type="InParanoid" id="W3X2P7"/>
<accession>W3X2P7</accession>
<evidence type="ECO:0000256" key="1">
    <source>
        <dbReference type="SAM" id="MobiDB-lite"/>
    </source>
</evidence>
<dbReference type="RefSeq" id="XP_007836292.1">
    <property type="nucleotide sequence ID" value="XM_007838101.1"/>
</dbReference>
<dbReference type="Gene3D" id="3.90.280.10">
    <property type="entry name" value="PEBP-like"/>
    <property type="match status" value="1"/>
</dbReference>
<dbReference type="PANTHER" id="PTHR11362:SF141">
    <property type="entry name" value="PHOSPHATIDYLETHANOLAMINE-BINDING PROTEIN"/>
    <property type="match status" value="1"/>
</dbReference>
<gene>
    <name evidence="3" type="ORF">PFICI_09520</name>
</gene>
<dbReference type="GO" id="GO:0030414">
    <property type="term" value="F:peptidase inhibitor activity"/>
    <property type="evidence" value="ECO:0007669"/>
    <property type="project" value="TreeGrafter"/>
</dbReference>